<gene>
    <name evidence="2" type="ORF">PGLA1383_LOCUS41717</name>
</gene>
<comment type="caution">
    <text evidence="2">The sequence shown here is derived from an EMBL/GenBank/DDBJ whole genome shotgun (WGS) entry which is preliminary data.</text>
</comment>
<dbReference type="PROSITE" id="PS50280">
    <property type="entry name" value="SET"/>
    <property type="match status" value="1"/>
</dbReference>
<dbReference type="InterPro" id="IPR050869">
    <property type="entry name" value="H3K4_H4K5_MeTrfase"/>
</dbReference>
<dbReference type="OrthoDB" id="194358at2759"/>
<accession>A0A813GKF4</accession>
<organism evidence="2 3">
    <name type="scientific">Polarella glacialis</name>
    <name type="common">Dinoflagellate</name>
    <dbReference type="NCBI Taxonomy" id="89957"/>
    <lineage>
        <taxon>Eukaryota</taxon>
        <taxon>Sar</taxon>
        <taxon>Alveolata</taxon>
        <taxon>Dinophyceae</taxon>
        <taxon>Suessiales</taxon>
        <taxon>Suessiaceae</taxon>
        <taxon>Polarella</taxon>
    </lineage>
</organism>
<evidence type="ECO:0000313" key="2">
    <source>
        <dbReference type="EMBL" id="CAE8624610.1"/>
    </source>
</evidence>
<dbReference type="InterPro" id="IPR046341">
    <property type="entry name" value="SET_dom_sf"/>
</dbReference>
<dbReference type="PANTHER" id="PTHR12197:SF292">
    <property type="entry name" value="SET DOMAIN-CONTAINING PROTEIN"/>
    <property type="match status" value="1"/>
</dbReference>
<protein>
    <recommendedName>
        <fullName evidence="1">SET domain-containing protein</fullName>
    </recommendedName>
</protein>
<dbReference type="Proteomes" id="UP000654075">
    <property type="component" value="Unassembled WGS sequence"/>
</dbReference>
<evidence type="ECO:0000313" key="3">
    <source>
        <dbReference type="Proteomes" id="UP000654075"/>
    </source>
</evidence>
<dbReference type="EMBL" id="CAJNNV010028437">
    <property type="protein sequence ID" value="CAE8624610.1"/>
    <property type="molecule type" value="Genomic_DNA"/>
</dbReference>
<name>A0A813GKF4_POLGL</name>
<sequence>MSAEVASSDIASINLYAQKFHQGFLQCRDTETKGRILAATRDFAQGEIILEELPLHIVQADAASSEFSTLKSMCEAKKGFDYDALWYWAALRSLCLEDLGSGFFSWTLLDKDRQERLLLLHTGEVSGPSRATQAIARQLVPQLRDVDKLERLLQAWIHNAFDFSDEPSGYATYYFPSFMSHSCYPSAFWHYGADAERYVLRARRAIAAGDEVTVSYLEETLLLSHVQERRWDLFETKQFWCACERCTGGLDKSRGLACPKCPAGAVFGRVPDPGPAMDGDLLAAHLEGAVCGACAHVLTAAEAVKLHKQEALLVAALKGWEERKMTETEAALTDHLLTSGLPQHALADKCWEHLAKFYKSKRQYAKVAEICLARSNFHAAVFPGLSAARGWSLEAFADALVSTTRATSGKKRLRGGEEAADSLQVLYRALRAYAESERILGIMFGVKHEFPEAIREKKSVAEKMVFVKLGVA</sequence>
<dbReference type="Gene3D" id="2.170.270.10">
    <property type="entry name" value="SET domain"/>
    <property type="match status" value="1"/>
</dbReference>
<feature type="domain" description="SET" evidence="1">
    <location>
        <begin position="22"/>
        <end position="217"/>
    </location>
</feature>
<proteinExistence type="predicted"/>
<dbReference type="InterPro" id="IPR011990">
    <property type="entry name" value="TPR-like_helical_dom_sf"/>
</dbReference>
<dbReference type="Pfam" id="PF00856">
    <property type="entry name" value="SET"/>
    <property type="match status" value="1"/>
</dbReference>
<dbReference type="Gene3D" id="1.25.40.10">
    <property type="entry name" value="Tetratricopeptide repeat domain"/>
    <property type="match status" value="1"/>
</dbReference>
<dbReference type="InterPro" id="IPR001214">
    <property type="entry name" value="SET_dom"/>
</dbReference>
<dbReference type="AlphaFoldDB" id="A0A813GKF4"/>
<keyword evidence="3" id="KW-1185">Reference proteome</keyword>
<dbReference type="PANTHER" id="PTHR12197">
    <property type="entry name" value="HISTONE-LYSINE N-METHYLTRANSFERASE SMYD"/>
    <property type="match status" value="1"/>
</dbReference>
<dbReference type="CDD" id="cd20071">
    <property type="entry name" value="SET_SMYD"/>
    <property type="match status" value="1"/>
</dbReference>
<dbReference type="OMA" id="ASNDECK"/>
<evidence type="ECO:0000259" key="1">
    <source>
        <dbReference type="PROSITE" id="PS50280"/>
    </source>
</evidence>
<dbReference type="SUPFAM" id="SSF82199">
    <property type="entry name" value="SET domain"/>
    <property type="match status" value="1"/>
</dbReference>
<reference evidence="2" key="1">
    <citation type="submission" date="2021-02" db="EMBL/GenBank/DDBJ databases">
        <authorList>
            <person name="Dougan E. K."/>
            <person name="Rhodes N."/>
            <person name="Thang M."/>
            <person name="Chan C."/>
        </authorList>
    </citation>
    <scope>NUCLEOTIDE SEQUENCE</scope>
</reference>